<organism evidence="1">
    <name type="scientific">bioreactor metagenome</name>
    <dbReference type="NCBI Taxonomy" id="1076179"/>
    <lineage>
        <taxon>unclassified sequences</taxon>
        <taxon>metagenomes</taxon>
        <taxon>ecological metagenomes</taxon>
    </lineage>
</organism>
<comment type="caution">
    <text evidence="1">The sequence shown here is derived from an EMBL/GenBank/DDBJ whole genome shotgun (WGS) entry which is preliminary data.</text>
</comment>
<dbReference type="EMBL" id="VSSQ01065519">
    <property type="protein sequence ID" value="MPN18235.1"/>
    <property type="molecule type" value="Genomic_DNA"/>
</dbReference>
<dbReference type="AlphaFoldDB" id="A0A645FUT8"/>
<proteinExistence type="predicted"/>
<evidence type="ECO:0000313" key="1">
    <source>
        <dbReference type="EMBL" id="MPN18235.1"/>
    </source>
</evidence>
<sequence length="76" mass="8345">MAPLRHQNGCLPFSATRIKHTQCLARVFGKKFVQILPEDRLAKLTFSGAVNVTGKLLCNVIKIAIPHRALHTLALG</sequence>
<protein>
    <submittedName>
        <fullName evidence="1">Uncharacterized protein</fullName>
    </submittedName>
</protein>
<accession>A0A645FUT8</accession>
<gene>
    <name evidence="1" type="ORF">SDC9_165594</name>
</gene>
<reference evidence="1" key="1">
    <citation type="submission" date="2019-08" db="EMBL/GenBank/DDBJ databases">
        <authorList>
            <person name="Kucharzyk K."/>
            <person name="Murdoch R.W."/>
            <person name="Higgins S."/>
            <person name="Loffler F."/>
        </authorList>
    </citation>
    <scope>NUCLEOTIDE SEQUENCE</scope>
</reference>
<name>A0A645FUT8_9ZZZZ</name>